<evidence type="ECO:0000313" key="1">
    <source>
        <dbReference type="EMBL" id="MXU86088.1"/>
    </source>
</evidence>
<sequence>MESEVNILRPNHFHDFTVRKRATDNGVLVDINASDRRRMSAAGQFLYLSYFKCAFRSVSWSITSATSHLQPLRERLRLAWLQKKIGLVS</sequence>
<dbReference type="AlphaFoldDB" id="A0A6B0U376"/>
<organism evidence="1">
    <name type="scientific">Ixodes ricinus</name>
    <name type="common">Common tick</name>
    <name type="synonym">Acarus ricinus</name>
    <dbReference type="NCBI Taxonomy" id="34613"/>
    <lineage>
        <taxon>Eukaryota</taxon>
        <taxon>Metazoa</taxon>
        <taxon>Ecdysozoa</taxon>
        <taxon>Arthropoda</taxon>
        <taxon>Chelicerata</taxon>
        <taxon>Arachnida</taxon>
        <taxon>Acari</taxon>
        <taxon>Parasitiformes</taxon>
        <taxon>Ixodida</taxon>
        <taxon>Ixodoidea</taxon>
        <taxon>Ixodidae</taxon>
        <taxon>Ixodinae</taxon>
        <taxon>Ixodes</taxon>
    </lineage>
</organism>
<dbReference type="EMBL" id="GIFC01004005">
    <property type="protein sequence ID" value="MXU86088.1"/>
    <property type="molecule type" value="Transcribed_RNA"/>
</dbReference>
<accession>A0A6B0U376</accession>
<name>A0A6B0U376_IXORI</name>
<reference evidence="1" key="1">
    <citation type="submission" date="2019-12" db="EMBL/GenBank/DDBJ databases">
        <title>An insight into the sialome of adult female Ixodes ricinus ticks feeding for 6 days.</title>
        <authorList>
            <person name="Perner J."/>
            <person name="Ribeiro J.M.C."/>
        </authorList>
    </citation>
    <scope>NUCLEOTIDE SEQUENCE</scope>
    <source>
        <strain evidence="1">Semi-engorged</strain>
        <tissue evidence="1">Salivary glands</tissue>
    </source>
</reference>
<protein>
    <submittedName>
        <fullName evidence="1">Uncharacterized protein</fullName>
    </submittedName>
</protein>
<proteinExistence type="predicted"/>